<dbReference type="OrthoDB" id="675023at2759"/>
<evidence type="ECO:0000256" key="5">
    <source>
        <dbReference type="ARBA" id="ARBA00022692"/>
    </source>
</evidence>
<evidence type="ECO:0000256" key="3">
    <source>
        <dbReference type="ARBA" id="ARBA00012641"/>
    </source>
</evidence>
<dbReference type="UniPathway" id="UPA00378"/>
<feature type="site" description="Interaction with galactose moiety of substrate glycoprotein" evidence="13">
    <location>
        <position position="206"/>
    </location>
</feature>
<keyword evidence="12 14" id="KW-0464">Manganese</keyword>
<proteinExistence type="inferred from homology"/>
<evidence type="ECO:0000256" key="11">
    <source>
        <dbReference type="PIRSR" id="PIRSR605027-1"/>
    </source>
</evidence>
<accession>A0A7I5EBK6</accession>
<evidence type="ECO:0000256" key="6">
    <source>
        <dbReference type="ARBA" id="ARBA00022968"/>
    </source>
</evidence>
<evidence type="ECO:0000256" key="1">
    <source>
        <dbReference type="ARBA" id="ARBA00004606"/>
    </source>
</evidence>
<reference evidence="16" key="1">
    <citation type="submission" date="2020-12" db="UniProtKB">
        <authorList>
            <consortium name="WormBaseParasite"/>
        </authorList>
    </citation>
    <scope>IDENTIFICATION</scope>
    <source>
        <strain evidence="16">MHco3</strain>
    </source>
</reference>
<keyword evidence="15" id="KW-1185">Reference proteome</keyword>
<dbReference type="GO" id="GO:0046872">
    <property type="term" value="F:metal ion binding"/>
    <property type="evidence" value="ECO:0007669"/>
    <property type="project" value="UniProtKB-KW"/>
</dbReference>
<dbReference type="Proteomes" id="UP000025227">
    <property type="component" value="Unplaced"/>
</dbReference>
<feature type="active site" description="Proton donor/acceptor" evidence="11">
    <location>
        <position position="260"/>
    </location>
</feature>
<evidence type="ECO:0000256" key="7">
    <source>
        <dbReference type="ARBA" id="ARBA00022989"/>
    </source>
</evidence>
<dbReference type="GO" id="GO:0015018">
    <property type="term" value="F:galactosylgalactosylxylosylprotein 3-beta-glucuronosyltransferase activity"/>
    <property type="evidence" value="ECO:0007669"/>
    <property type="project" value="UniProtKB-UniRule"/>
</dbReference>
<protein>
    <recommendedName>
        <fullName evidence="3 14">Galactosylgalactosylxylosylprotein 3-beta-glucuronosyltransferase</fullName>
        <ecNumber evidence="3 14">2.4.1.135</ecNumber>
    </recommendedName>
</protein>
<evidence type="ECO:0000313" key="16">
    <source>
        <dbReference type="WBParaSite" id="HCON_00124130-00001"/>
    </source>
</evidence>
<name>A0A7I5EBK6_HAECO</name>
<sequence length="349" mass="39948">MHTYKRRWLYAIKYDLLRGEHRKSKSALRSAVITAVFLLTTCTLMLYAFPSSLCQMEKKLRDYGKFSEPLIIAITPSYRRPTRFADMTRLANTLHLIPHLYWIVIEDGNNTVPYVEAILRRSTKPYTYIKSPTPDGYPGKGWFQRSVALQYLRNNSARLLENYLSGIVYFVDDDNAYDIRVFTDYVRNVKKLGMWAVGLAGGLPVEFPIAVNGIVIGYHAWKAKNRTFAVDMAGFAVHLDVILSSTAIIGKQCNQRLGPETCLLEDLGLTMEDIEVFGEGGEKGQQEILVWHTKTSDVNFQESQVANLPYVFETKAVHRKQNTETKSTYIPLLQKSLKRILESWRAVQF</sequence>
<keyword evidence="7 14" id="KW-1133">Transmembrane helix</keyword>
<dbReference type="GO" id="GO:0050650">
    <property type="term" value="P:chondroitin sulfate proteoglycan biosynthetic process"/>
    <property type="evidence" value="ECO:0007669"/>
    <property type="project" value="TreeGrafter"/>
</dbReference>
<dbReference type="AlphaFoldDB" id="A0A7I5EBK6"/>
<evidence type="ECO:0000256" key="13">
    <source>
        <dbReference type="PIRSR" id="PIRSR605027-4"/>
    </source>
</evidence>
<keyword evidence="9" id="KW-0325">Glycoprotein</keyword>
<keyword evidence="6 14" id="KW-0735">Signal-anchor</keyword>
<dbReference type="InterPro" id="IPR029044">
    <property type="entry name" value="Nucleotide-diphossugar_trans"/>
</dbReference>
<evidence type="ECO:0000256" key="10">
    <source>
        <dbReference type="ARBA" id="ARBA00047979"/>
    </source>
</evidence>
<comment type="subcellular location">
    <subcellularLocation>
        <location evidence="14">Golgi apparatus membrane</location>
        <topology evidence="14">Single-pass type II membrane protein</topology>
    </subcellularLocation>
    <subcellularLocation>
        <location evidence="1">Membrane</location>
        <topology evidence="1">Single-pass type II membrane protein</topology>
    </subcellularLocation>
</comment>
<evidence type="ECO:0000256" key="8">
    <source>
        <dbReference type="ARBA" id="ARBA00023136"/>
    </source>
</evidence>
<organism evidence="15 16">
    <name type="scientific">Haemonchus contortus</name>
    <name type="common">Barber pole worm</name>
    <dbReference type="NCBI Taxonomy" id="6289"/>
    <lineage>
        <taxon>Eukaryota</taxon>
        <taxon>Metazoa</taxon>
        <taxon>Ecdysozoa</taxon>
        <taxon>Nematoda</taxon>
        <taxon>Chromadorea</taxon>
        <taxon>Rhabditida</taxon>
        <taxon>Rhabditina</taxon>
        <taxon>Rhabditomorpha</taxon>
        <taxon>Strongyloidea</taxon>
        <taxon>Trichostrongylidae</taxon>
        <taxon>Haemonchus</taxon>
    </lineage>
</organism>
<dbReference type="OMA" id="HVHWIVI"/>
<keyword evidence="5 14" id="KW-0812">Transmembrane</keyword>
<dbReference type="PANTHER" id="PTHR10896">
    <property type="entry name" value="GALACTOSYLGALACTOSYLXYLOSYLPROTEIN 3-BETA-GLUCURONOSYLTRANSFERASE BETA-1,3-GLUCURONYLTRANSFERASE"/>
    <property type="match status" value="1"/>
</dbReference>
<dbReference type="SUPFAM" id="SSF53448">
    <property type="entry name" value="Nucleotide-diphospho-sugar transferases"/>
    <property type="match status" value="1"/>
</dbReference>
<dbReference type="CDD" id="cd00218">
    <property type="entry name" value="GlcAT-I"/>
    <property type="match status" value="1"/>
</dbReference>
<dbReference type="WBParaSite" id="HCON_00124130-00001">
    <property type="protein sequence ID" value="HCON_00124130-00001"/>
    <property type="gene ID" value="HCON_00124130"/>
</dbReference>
<feature type="binding site" evidence="12">
    <location>
        <position position="174"/>
    </location>
    <ligand>
        <name>Mn(2+)</name>
        <dbReference type="ChEBI" id="CHEBI:29035"/>
    </ligand>
</feature>
<keyword evidence="12 14" id="KW-0479">Metal-binding</keyword>
<feature type="transmembrane region" description="Helical" evidence="14">
    <location>
        <begin position="27"/>
        <end position="49"/>
    </location>
</feature>
<comment type="catalytic activity">
    <reaction evidence="10 14">
        <text>3-O-(beta-D-galactosyl-(1-&gt;3)-beta-D-galactosyl-(1-&gt;4)-beta-D-xylosyl)-L-seryl-[protein] + UDP-alpha-D-glucuronate = 3-O-(beta-D-GlcA-(1-&gt;3)-beta-D-Gal-(1-&gt;3)-beta-D-Gal-(1-&gt;4)-beta-D-Xyl)-L-seryl-[protein] + UDP + H(+)</text>
        <dbReference type="Rhea" id="RHEA:24168"/>
        <dbReference type="Rhea" id="RHEA-COMP:12571"/>
        <dbReference type="Rhea" id="RHEA-COMP:12573"/>
        <dbReference type="ChEBI" id="CHEBI:15378"/>
        <dbReference type="ChEBI" id="CHEBI:58052"/>
        <dbReference type="ChEBI" id="CHEBI:58223"/>
        <dbReference type="ChEBI" id="CHEBI:132090"/>
        <dbReference type="ChEBI" id="CHEBI:132093"/>
        <dbReference type="EC" id="2.4.1.135"/>
    </reaction>
</comment>
<evidence type="ECO:0000313" key="15">
    <source>
        <dbReference type="Proteomes" id="UP000025227"/>
    </source>
</evidence>
<dbReference type="EC" id="2.4.1.135" evidence="3 14"/>
<evidence type="ECO:0000256" key="12">
    <source>
        <dbReference type="PIRSR" id="PIRSR605027-3"/>
    </source>
</evidence>
<dbReference type="GO" id="GO:0000139">
    <property type="term" value="C:Golgi membrane"/>
    <property type="evidence" value="ECO:0007669"/>
    <property type="project" value="UniProtKB-SubCell"/>
</dbReference>
<comment type="cofactor">
    <cofactor evidence="12 14">
        <name>Mn(2+)</name>
        <dbReference type="ChEBI" id="CHEBI:29035"/>
    </cofactor>
</comment>
<evidence type="ECO:0000256" key="4">
    <source>
        <dbReference type="ARBA" id="ARBA00022679"/>
    </source>
</evidence>
<comment type="similarity">
    <text evidence="2 14">Belongs to the glycosyltransferase 43 family.</text>
</comment>
<dbReference type="InterPro" id="IPR005027">
    <property type="entry name" value="Glyco_trans_43"/>
</dbReference>
<evidence type="ECO:0000256" key="9">
    <source>
        <dbReference type="ARBA" id="ARBA00023180"/>
    </source>
</evidence>
<dbReference type="PANTHER" id="PTHR10896:SF30">
    <property type="entry name" value="GALACTOSYLGALACTOSYLXYLOSYLPROTEIN 3-BETA-GLUCURONOSYLTRANSFERASE"/>
    <property type="match status" value="1"/>
</dbReference>
<evidence type="ECO:0000256" key="2">
    <source>
        <dbReference type="ARBA" id="ARBA00007706"/>
    </source>
</evidence>
<dbReference type="Pfam" id="PF03360">
    <property type="entry name" value="Glyco_transf_43"/>
    <property type="match status" value="1"/>
</dbReference>
<evidence type="ECO:0000256" key="14">
    <source>
        <dbReference type="RuleBase" id="RU363127"/>
    </source>
</evidence>
<dbReference type="GO" id="GO:0005975">
    <property type="term" value="P:carbohydrate metabolic process"/>
    <property type="evidence" value="ECO:0007669"/>
    <property type="project" value="TreeGrafter"/>
</dbReference>
<keyword evidence="8 14" id="KW-0472">Membrane</keyword>
<dbReference type="Gene3D" id="3.90.550.10">
    <property type="entry name" value="Spore Coat Polysaccharide Biosynthesis Protein SpsA, Chain A"/>
    <property type="match status" value="1"/>
</dbReference>
<keyword evidence="14" id="KW-0333">Golgi apparatus</keyword>
<comment type="pathway">
    <text evidence="14">Protein modification; protein glycosylation.</text>
</comment>
<keyword evidence="4 14" id="KW-0808">Transferase</keyword>